<feature type="compositionally biased region" description="Low complexity" evidence="1">
    <location>
        <begin position="285"/>
        <end position="297"/>
    </location>
</feature>
<protein>
    <submittedName>
        <fullName evidence="2">Uncharacterized protein</fullName>
    </submittedName>
</protein>
<feature type="compositionally biased region" description="Basic and acidic residues" evidence="1">
    <location>
        <begin position="140"/>
        <end position="156"/>
    </location>
</feature>
<dbReference type="EMBL" id="JAEPRD010000017">
    <property type="protein sequence ID" value="KAG2208898.1"/>
    <property type="molecule type" value="Genomic_DNA"/>
</dbReference>
<organism evidence="2 3">
    <name type="scientific">Mucor saturninus</name>
    <dbReference type="NCBI Taxonomy" id="64648"/>
    <lineage>
        <taxon>Eukaryota</taxon>
        <taxon>Fungi</taxon>
        <taxon>Fungi incertae sedis</taxon>
        <taxon>Mucoromycota</taxon>
        <taxon>Mucoromycotina</taxon>
        <taxon>Mucoromycetes</taxon>
        <taxon>Mucorales</taxon>
        <taxon>Mucorineae</taxon>
        <taxon>Mucoraceae</taxon>
        <taxon>Mucor</taxon>
    </lineage>
</organism>
<dbReference type="AlphaFoldDB" id="A0A8H7V9Z8"/>
<proteinExistence type="predicted"/>
<evidence type="ECO:0000313" key="2">
    <source>
        <dbReference type="EMBL" id="KAG2208898.1"/>
    </source>
</evidence>
<name>A0A8H7V9Z8_9FUNG</name>
<dbReference type="Proteomes" id="UP000603453">
    <property type="component" value="Unassembled WGS sequence"/>
</dbReference>
<evidence type="ECO:0000256" key="1">
    <source>
        <dbReference type="SAM" id="MobiDB-lite"/>
    </source>
</evidence>
<feature type="region of interest" description="Disordered" evidence="1">
    <location>
        <begin position="139"/>
        <end position="309"/>
    </location>
</feature>
<comment type="caution">
    <text evidence="2">The sequence shown here is derived from an EMBL/GenBank/DDBJ whole genome shotgun (WGS) entry which is preliminary data.</text>
</comment>
<evidence type="ECO:0000313" key="3">
    <source>
        <dbReference type="Proteomes" id="UP000603453"/>
    </source>
</evidence>
<reference evidence="2" key="1">
    <citation type="submission" date="2020-12" db="EMBL/GenBank/DDBJ databases">
        <title>Metabolic potential, ecology and presence of endohyphal bacteria is reflected in genomic diversity of Mucoromycotina.</title>
        <authorList>
            <person name="Muszewska A."/>
            <person name="Okrasinska A."/>
            <person name="Steczkiewicz K."/>
            <person name="Drgas O."/>
            <person name="Orlowska M."/>
            <person name="Perlinska-Lenart U."/>
            <person name="Aleksandrzak-Piekarczyk T."/>
            <person name="Szatraj K."/>
            <person name="Zielenkiewicz U."/>
            <person name="Pilsyk S."/>
            <person name="Malc E."/>
            <person name="Mieczkowski P."/>
            <person name="Kruszewska J.S."/>
            <person name="Biernat P."/>
            <person name="Pawlowska J."/>
        </authorList>
    </citation>
    <scope>NUCLEOTIDE SEQUENCE</scope>
    <source>
        <strain evidence="2">WA0000017839</strain>
    </source>
</reference>
<gene>
    <name evidence="2" type="ORF">INT47_011038</name>
</gene>
<accession>A0A8H7V9Z8</accession>
<sequence>MSDLQKKLALIEEGDVLRPANAIVDRKLTRADWESLYPVENQSTFIRDVDQDGVINRCSNCGWELDEENFCQQCNIQFDHDGSVIAGGSDYMHSDAESHLEEEEGDLEDFIVDNDQVEYEHLQDSILDDGSELGLIEVSSDNHSDHSDNHSDHEISEYSEEEEVQELRRNHRKRRRILDSEEEGSQHGPILIPDDDRRNSIVIESEAEESDEEQIRRISTVNLDEDSEEESEGDMEYADDPFERPRNPYIDEYASEEEEEYQPRPVKADRLLASIQRAQENMNTASASKESGSSSSSEDSDDEPADYDL</sequence>
<dbReference type="OrthoDB" id="6105938at2759"/>
<feature type="compositionally biased region" description="Acidic residues" evidence="1">
    <location>
        <begin position="298"/>
        <end position="309"/>
    </location>
</feature>
<feature type="compositionally biased region" description="Acidic residues" evidence="1">
    <location>
        <begin position="223"/>
        <end position="240"/>
    </location>
</feature>
<keyword evidence="3" id="KW-1185">Reference proteome</keyword>